<reference evidence="1 2" key="2">
    <citation type="journal article" date="2022" name="Mol. Ecol. Resour.">
        <title>The genomes of chicory, endive, great burdock and yacon provide insights into Asteraceae paleo-polyploidization history and plant inulin production.</title>
        <authorList>
            <person name="Fan W."/>
            <person name="Wang S."/>
            <person name="Wang H."/>
            <person name="Wang A."/>
            <person name="Jiang F."/>
            <person name="Liu H."/>
            <person name="Zhao H."/>
            <person name="Xu D."/>
            <person name="Zhang Y."/>
        </authorList>
    </citation>
    <scope>NUCLEOTIDE SEQUENCE [LARGE SCALE GENOMIC DNA]</scope>
    <source>
        <strain evidence="2">cv. Yunnan</strain>
        <tissue evidence="1">Leaves</tissue>
    </source>
</reference>
<dbReference type="Proteomes" id="UP001056120">
    <property type="component" value="Linkage Group LG21"/>
</dbReference>
<reference evidence="2" key="1">
    <citation type="journal article" date="2022" name="Mol. Ecol. Resour.">
        <title>The genomes of chicory, endive, great burdock and yacon provide insights into Asteraceae palaeo-polyploidization history and plant inulin production.</title>
        <authorList>
            <person name="Fan W."/>
            <person name="Wang S."/>
            <person name="Wang H."/>
            <person name="Wang A."/>
            <person name="Jiang F."/>
            <person name="Liu H."/>
            <person name="Zhao H."/>
            <person name="Xu D."/>
            <person name="Zhang Y."/>
        </authorList>
    </citation>
    <scope>NUCLEOTIDE SEQUENCE [LARGE SCALE GENOMIC DNA]</scope>
    <source>
        <strain evidence="2">cv. Yunnan</strain>
    </source>
</reference>
<protein>
    <submittedName>
        <fullName evidence="1">Uncharacterized protein</fullName>
    </submittedName>
</protein>
<dbReference type="EMBL" id="CM042038">
    <property type="protein sequence ID" value="KAI3731964.1"/>
    <property type="molecule type" value="Genomic_DNA"/>
</dbReference>
<evidence type="ECO:0000313" key="2">
    <source>
        <dbReference type="Proteomes" id="UP001056120"/>
    </source>
</evidence>
<accession>A0ACB9CCH0</accession>
<evidence type="ECO:0000313" key="1">
    <source>
        <dbReference type="EMBL" id="KAI3731964.1"/>
    </source>
</evidence>
<sequence>MGRNSSSPPSISALRIVYVEALQYHHRKSSPSTIAAAGSNPSLIANHRCKLHQMLFLVSKRSFIGLIRGAFQGSRW</sequence>
<proteinExistence type="predicted"/>
<keyword evidence="2" id="KW-1185">Reference proteome</keyword>
<name>A0ACB9CCH0_9ASTR</name>
<gene>
    <name evidence="1" type="ORF">L1987_63158</name>
</gene>
<comment type="caution">
    <text evidence="1">The sequence shown here is derived from an EMBL/GenBank/DDBJ whole genome shotgun (WGS) entry which is preliminary data.</text>
</comment>
<organism evidence="1 2">
    <name type="scientific">Smallanthus sonchifolius</name>
    <dbReference type="NCBI Taxonomy" id="185202"/>
    <lineage>
        <taxon>Eukaryota</taxon>
        <taxon>Viridiplantae</taxon>
        <taxon>Streptophyta</taxon>
        <taxon>Embryophyta</taxon>
        <taxon>Tracheophyta</taxon>
        <taxon>Spermatophyta</taxon>
        <taxon>Magnoliopsida</taxon>
        <taxon>eudicotyledons</taxon>
        <taxon>Gunneridae</taxon>
        <taxon>Pentapetalae</taxon>
        <taxon>asterids</taxon>
        <taxon>campanulids</taxon>
        <taxon>Asterales</taxon>
        <taxon>Asteraceae</taxon>
        <taxon>Asteroideae</taxon>
        <taxon>Heliantheae alliance</taxon>
        <taxon>Millerieae</taxon>
        <taxon>Smallanthus</taxon>
    </lineage>
</organism>